<evidence type="ECO:0000313" key="9">
    <source>
        <dbReference type="EMBL" id="MED6208120.1"/>
    </source>
</evidence>
<gene>
    <name evidence="9" type="primary">CPK30_1</name>
    <name evidence="9" type="ORF">PIB30_042231</name>
</gene>
<evidence type="ECO:0000256" key="1">
    <source>
        <dbReference type="ARBA" id="ARBA00005354"/>
    </source>
</evidence>
<comment type="caution">
    <text evidence="9">The sequence shown here is derived from an EMBL/GenBank/DDBJ whole genome shotgun (WGS) entry which is preliminary data.</text>
</comment>
<dbReference type="InterPro" id="IPR011009">
    <property type="entry name" value="Kinase-like_dom_sf"/>
</dbReference>
<dbReference type="PROSITE" id="PS50011">
    <property type="entry name" value="PROTEIN_KINASE_DOM"/>
    <property type="match status" value="1"/>
</dbReference>
<dbReference type="InterPro" id="IPR000719">
    <property type="entry name" value="Prot_kinase_dom"/>
</dbReference>
<keyword evidence="5 9" id="KW-0418">Kinase</keyword>
<dbReference type="InterPro" id="IPR050205">
    <property type="entry name" value="CDPK_Ser/Thr_kinases"/>
</dbReference>
<feature type="domain" description="Protein kinase" evidence="8">
    <location>
        <begin position="1"/>
        <end position="184"/>
    </location>
</feature>
<keyword evidence="4" id="KW-0547">Nucleotide-binding</keyword>
<sequence>RLITTGQGCYCYFGCEGDSHLSQQQSTNIEKEQTPHADSAKATHTEHQNKIEKKQEGGATYHRFSSIHMEDVLRELAKDVLRELAITNALPNHPNVVKLRATYEDDENIHLVMEFCDGDKLFDRRENGELFDCLYFSSPSFLILSPPFSNVSLLVIVPGIISILGKIITCSVPKISVANKPFVD</sequence>
<feature type="region of interest" description="Disordered" evidence="7">
    <location>
        <begin position="24"/>
        <end position="59"/>
    </location>
</feature>
<feature type="compositionally biased region" description="Basic and acidic residues" evidence="7">
    <location>
        <begin position="29"/>
        <end position="56"/>
    </location>
</feature>
<evidence type="ECO:0000313" key="10">
    <source>
        <dbReference type="Proteomes" id="UP001341840"/>
    </source>
</evidence>
<dbReference type="EC" id="2.7.11.1" evidence="9"/>
<dbReference type="Proteomes" id="UP001341840">
    <property type="component" value="Unassembled WGS sequence"/>
</dbReference>
<evidence type="ECO:0000256" key="2">
    <source>
        <dbReference type="ARBA" id="ARBA00022527"/>
    </source>
</evidence>
<evidence type="ECO:0000256" key="4">
    <source>
        <dbReference type="ARBA" id="ARBA00022741"/>
    </source>
</evidence>
<dbReference type="EMBL" id="JASCZI010241894">
    <property type="protein sequence ID" value="MED6208120.1"/>
    <property type="molecule type" value="Genomic_DNA"/>
</dbReference>
<proteinExistence type="inferred from homology"/>
<dbReference type="SUPFAM" id="SSF56112">
    <property type="entry name" value="Protein kinase-like (PK-like)"/>
    <property type="match status" value="1"/>
</dbReference>
<keyword evidence="2" id="KW-0723">Serine/threonine-protein kinase</keyword>
<dbReference type="GO" id="GO:0004674">
    <property type="term" value="F:protein serine/threonine kinase activity"/>
    <property type="evidence" value="ECO:0007669"/>
    <property type="project" value="UniProtKB-EC"/>
</dbReference>
<feature type="non-terminal residue" evidence="9">
    <location>
        <position position="1"/>
    </location>
</feature>
<name>A0ABU6YCH4_9FABA</name>
<evidence type="ECO:0000256" key="6">
    <source>
        <dbReference type="ARBA" id="ARBA00022840"/>
    </source>
</evidence>
<keyword evidence="3 9" id="KW-0808">Transferase</keyword>
<keyword evidence="10" id="KW-1185">Reference proteome</keyword>
<reference evidence="9 10" key="1">
    <citation type="journal article" date="2023" name="Plants (Basel)">
        <title>Bridging the Gap: Combining Genomics and Transcriptomics Approaches to Understand Stylosanthes scabra, an Orphan Legume from the Brazilian Caatinga.</title>
        <authorList>
            <person name="Ferreira-Neto J.R.C."/>
            <person name="da Silva M.D."/>
            <person name="Binneck E."/>
            <person name="de Melo N.F."/>
            <person name="da Silva R.H."/>
            <person name="de Melo A.L.T.M."/>
            <person name="Pandolfi V."/>
            <person name="Bustamante F.O."/>
            <person name="Brasileiro-Vidal A.C."/>
            <person name="Benko-Iseppon A.M."/>
        </authorList>
    </citation>
    <scope>NUCLEOTIDE SEQUENCE [LARGE SCALE GENOMIC DNA]</scope>
    <source>
        <tissue evidence="9">Leaves</tissue>
    </source>
</reference>
<evidence type="ECO:0000259" key="8">
    <source>
        <dbReference type="PROSITE" id="PS50011"/>
    </source>
</evidence>
<evidence type="ECO:0000256" key="5">
    <source>
        <dbReference type="ARBA" id="ARBA00022777"/>
    </source>
</evidence>
<dbReference type="Gene3D" id="3.30.200.20">
    <property type="entry name" value="Phosphorylase Kinase, domain 1"/>
    <property type="match status" value="1"/>
</dbReference>
<keyword evidence="6" id="KW-0067">ATP-binding</keyword>
<accession>A0ABU6YCH4</accession>
<evidence type="ECO:0000256" key="7">
    <source>
        <dbReference type="SAM" id="MobiDB-lite"/>
    </source>
</evidence>
<evidence type="ECO:0000256" key="3">
    <source>
        <dbReference type="ARBA" id="ARBA00022679"/>
    </source>
</evidence>
<comment type="similarity">
    <text evidence="1">Belongs to the protein kinase superfamily. CAMK Ser/Thr protein kinase family. CaMK subfamily.</text>
</comment>
<protein>
    <submittedName>
        <fullName evidence="9">Calcium-dependent protein kinase</fullName>
        <ecNumber evidence="9">2.7.11.1</ecNumber>
    </submittedName>
</protein>
<organism evidence="9 10">
    <name type="scientific">Stylosanthes scabra</name>
    <dbReference type="NCBI Taxonomy" id="79078"/>
    <lineage>
        <taxon>Eukaryota</taxon>
        <taxon>Viridiplantae</taxon>
        <taxon>Streptophyta</taxon>
        <taxon>Embryophyta</taxon>
        <taxon>Tracheophyta</taxon>
        <taxon>Spermatophyta</taxon>
        <taxon>Magnoliopsida</taxon>
        <taxon>eudicotyledons</taxon>
        <taxon>Gunneridae</taxon>
        <taxon>Pentapetalae</taxon>
        <taxon>rosids</taxon>
        <taxon>fabids</taxon>
        <taxon>Fabales</taxon>
        <taxon>Fabaceae</taxon>
        <taxon>Papilionoideae</taxon>
        <taxon>50 kb inversion clade</taxon>
        <taxon>dalbergioids sensu lato</taxon>
        <taxon>Dalbergieae</taxon>
        <taxon>Pterocarpus clade</taxon>
        <taxon>Stylosanthes</taxon>
    </lineage>
</organism>
<dbReference type="PANTHER" id="PTHR24349">
    <property type="entry name" value="SERINE/THREONINE-PROTEIN KINASE"/>
    <property type="match status" value="1"/>
</dbReference>
<dbReference type="Pfam" id="PF00069">
    <property type="entry name" value="Pkinase"/>
    <property type="match status" value="1"/>
</dbReference>